<comment type="similarity">
    <text evidence="1">Belongs to the LCA5 family.</text>
</comment>
<dbReference type="InterPro" id="IPR026188">
    <property type="entry name" value="Lebercilin-like"/>
</dbReference>
<dbReference type="PANTHER" id="PTHR16650:SF9">
    <property type="entry name" value="LEBERCILIN-LIKE PROTEIN"/>
    <property type="match status" value="1"/>
</dbReference>
<gene>
    <name evidence="8" type="primary">LCA5L</name>
</gene>
<reference evidence="8" key="1">
    <citation type="submission" date="2025-08" db="UniProtKB">
        <authorList>
            <consortium name="Ensembl"/>
        </authorList>
    </citation>
    <scope>IDENTIFICATION</scope>
</reference>
<feature type="region of interest" description="Disordered" evidence="6">
    <location>
        <begin position="109"/>
        <end position="140"/>
    </location>
</feature>
<evidence type="ECO:0000256" key="5">
    <source>
        <dbReference type="SAM" id="Coils"/>
    </source>
</evidence>
<sequence length="726" mass="82008">MVHLKVNSQIQKYLSTTRLPTVSLAGTTKVHTEEHLASMALEDSRRPAECRSPGPDGLSRNSTASNGSVDYSRSQCSCRSLSSHYDYSEDFVSECSEVAASRNFLGQPMATEKKEENKKYTASKTTQPTGRKEISVEKKHNSSVFNSQVNMIGQRRDAIAHRILSARLHKIKELKNELADMHRKLEAIIIENHFLKQLQLRHLKAIGKYENSQNNLPQLTIKHQNEVRNLRQLLRKSQEKERAVSRKLRETDGELLKTRDTLQALQKLSEDKNLAEREELTQRLSALTTKMEANDKKIQTLEKQLRLNNRTFNRQLAIENRKTLTAFAATKTLQMEVKRLQQKLKEKDRELEIKNIYTNRILKNLHELDDYPKVSSTKSVQADRKSVSFTCMRHQETQKSEDVPSLTTKGKMATGNISHKEKSVEINHEIAHHINKLPKQEDSKRKNEGNFSNFSRSCLGLVSAPTRILKKESTDFKGHCLVCFPNTDLPKEEEHLEIQAPLENTGRQKEKKEDQEKKTILQEQELPTKRIPVIHPERESSPGGKPVKDKFKDSVQTQNSVQTADLTPERCKQRKHYSFTEATENLHQGLPAAGGHADTGSTRCGHSSSRHQGSTEDGKLVSRYEPSFGKSSRAKAKDTSFKEKKSNLMEELFGSGCVLKNDQISPAAVGRSEEALKNKAAHHVPPGQASAGNTFGDSNLTVVDSIQSSSPTEGKREVIKYNQSIS</sequence>
<evidence type="ECO:0000259" key="7">
    <source>
        <dbReference type="Pfam" id="PF15619"/>
    </source>
</evidence>
<feature type="compositionally biased region" description="Polar residues" evidence="6">
    <location>
        <begin position="599"/>
        <end position="612"/>
    </location>
</feature>
<organism evidence="8 9">
    <name type="scientific">Marmota marmota marmota</name>
    <name type="common">Alpine marmot</name>
    <dbReference type="NCBI Taxonomy" id="9994"/>
    <lineage>
        <taxon>Eukaryota</taxon>
        <taxon>Metazoa</taxon>
        <taxon>Chordata</taxon>
        <taxon>Craniata</taxon>
        <taxon>Vertebrata</taxon>
        <taxon>Euteleostomi</taxon>
        <taxon>Mammalia</taxon>
        <taxon>Eutheria</taxon>
        <taxon>Euarchontoglires</taxon>
        <taxon>Glires</taxon>
        <taxon>Rodentia</taxon>
        <taxon>Sciuromorpha</taxon>
        <taxon>Sciuridae</taxon>
        <taxon>Xerinae</taxon>
        <taxon>Marmotini</taxon>
        <taxon>Marmota</taxon>
    </lineage>
</organism>
<feature type="compositionally biased region" description="Basic and acidic residues" evidence="6">
    <location>
        <begin position="130"/>
        <end position="140"/>
    </location>
</feature>
<dbReference type="GO" id="GO:0042073">
    <property type="term" value="P:intraciliary transport"/>
    <property type="evidence" value="ECO:0007669"/>
    <property type="project" value="TreeGrafter"/>
</dbReference>
<accession>A0A8C5YT03</accession>
<evidence type="ECO:0000313" key="8">
    <source>
        <dbReference type="Ensembl" id="ENSMMMP00000004701.1"/>
    </source>
</evidence>
<dbReference type="InterPro" id="IPR028933">
    <property type="entry name" value="Lebercilin_dom"/>
</dbReference>
<feature type="region of interest" description="Disordered" evidence="6">
    <location>
        <begin position="498"/>
        <end position="570"/>
    </location>
</feature>
<evidence type="ECO:0000313" key="9">
    <source>
        <dbReference type="Proteomes" id="UP000694407"/>
    </source>
</evidence>
<keyword evidence="2 5" id="KW-0175">Coiled coil</keyword>
<evidence type="ECO:0000256" key="1">
    <source>
        <dbReference type="ARBA" id="ARBA00010229"/>
    </source>
</evidence>
<dbReference type="GO" id="GO:0005930">
    <property type="term" value="C:axoneme"/>
    <property type="evidence" value="ECO:0007669"/>
    <property type="project" value="TreeGrafter"/>
</dbReference>
<feature type="compositionally biased region" description="Basic and acidic residues" evidence="6">
    <location>
        <begin position="506"/>
        <end position="520"/>
    </location>
</feature>
<feature type="compositionally biased region" description="Basic and acidic residues" evidence="6">
    <location>
        <begin position="535"/>
        <end position="553"/>
    </location>
</feature>
<dbReference type="AlphaFoldDB" id="A0A8C5YT03"/>
<evidence type="ECO:0000256" key="3">
    <source>
        <dbReference type="ARBA" id="ARBA00041189"/>
    </source>
</evidence>
<feature type="region of interest" description="Disordered" evidence="6">
    <location>
        <begin position="706"/>
        <end position="726"/>
    </location>
</feature>
<reference evidence="8" key="2">
    <citation type="submission" date="2025-09" db="UniProtKB">
        <authorList>
            <consortium name="Ensembl"/>
        </authorList>
    </citation>
    <scope>IDENTIFICATION</scope>
</reference>
<feature type="compositionally biased region" description="Polar residues" evidence="6">
    <location>
        <begin position="59"/>
        <end position="71"/>
    </location>
</feature>
<dbReference type="Pfam" id="PF15619">
    <property type="entry name" value="Lebercilin"/>
    <property type="match status" value="1"/>
</dbReference>
<feature type="compositionally biased region" description="Basic and acidic residues" evidence="6">
    <location>
        <begin position="613"/>
        <end position="622"/>
    </location>
</feature>
<feature type="coiled-coil region" evidence="5">
    <location>
        <begin position="277"/>
        <end position="304"/>
    </location>
</feature>
<dbReference type="Proteomes" id="UP000694407">
    <property type="component" value="Unplaced"/>
</dbReference>
<evidence type="ECO:0000256" key="2">
    <source>
        <dbReference type="ARBA" id="ARBA00023054"/>
    </source>
</evidence>
<feature type="compositionally biased region" description="Basic and acidic residues" evidence="6">
    <location>
        <begin position="40"/>
        <end position="49"/>
    </location>
</feature>
<feature type="compositionally biased region" description="Polar residues" evidence="6">
    <location>
        <begin position="120"/>
        <end position="129"/>
    </location>
</feature>
<protein>
    <recommendedName>
        <fullName evidence="3">Lebercilin-like protein</fullName>
    </recommendedName>
    <alternativeName>
        <fullName evidence="4">Leber congenital amaurosis 5-like protein</fullName>
    </alternativeName>
</protein>
<dbReference type="GeneTree" id="ENSGT00560000077266"/>
<feature type="region of interest" description="Disordered" evidence="6">
    <location>
        <begin position="40"/>
        <end position="74"/>
    </location>
</feature>
<dbReference type="Ensembl" id="ENSMMMT00000005348.1">
    <property type="protein sequence ID" value="ENSMMMP00000004701.1"/>
    <property type="gene ID" value="ENSMMMG00000004259.1"/>
</dbReference>
<feature type="compositionally biased region" description="Polar residues" evidence="6">
    <location>
        <begin position="554"/>
        <end position="565"/>
    </location>
</feature>
<name>A0A8C5YT03_MARMA</name>
<feature type="coiled-coil region" evidence="5">
    <location>
        <begin position="220"/>
        <end position="250"/>
    </location>
</feature>
<evidence type="ECO:0000256" key="4">
    <source>
        <dbReference type="ARBA" id="ARBA00041402"/>
    </source>
</evidence>
<proteinExistence type="inferred from homology"/>
<dbReference type="PANTHER" id="PTHR16650">
    <property type="entry name" value="C21ORF13-RELATED"/>
    <property type="match status" value="1"/>
</dbReference>
<evidence type="ECO:0000256" key="6">
    <source>
        <dbReference type="SAM" id="MobiDB-lite"/>
    </source>
</evidence>
<feature type="region of interest" description="Disordered" evidence="6">
    <location>
        <begin position="589"/>
        <end position="642"/>
    </location>
</feature>
<keyword evidence="9" id="KW-1185">Reference proteome</keyword>
<feature type="domain" description="Lebercilin" evidence="7">
    <location>
        <begin position="160"/>
        <end position="351"/>
    </location>
</feature>